<dbReference type="EMBL" id="VKHS01000453">
    <property type="protein sequence ID" value="MBB0231196.1"/>
    <property type="molecule type" value="Genomic_DNA"/>
</dbReference>
<feature type="compositionally biased region" description="Basic and acidic residues" evidence="1">
    <location>
        <begin position="98"/>
        <end position="111"/>
    </location>
</feature>
<feature type="region of interest" description="Disordered" evidence="1">
    <location>
        <begin position="75"/>
        <end position="124"/>
    </location>
</feature>
<dbReference type="AlphaFoldDB" id="A0A7W3T5L0"/>
<sequence>MSADGRALGLPAGRSRGRGRATAPERRRRDSYGPAARRSAEEFGARAYTTSHAGRQHIVLGAGADDPHTMYHELKHAQQQRNGPVEGTETAGGVKLSDPGDRHEREAEAAARRISRMTDLPRDE</sequence>
<dbReference type="Pfam" id="PF13699">
    <property type="entry name" value="eCIS_core"/>
    <property type="match status" value="1"/>
</dbReference>
<dbReference type="Proteomes" id="UP000530234">
    <property type="component" value="Unassembled WGS sequence"/>
</dbReference>
<protein>
    <submittedName>
        <fullName evidence="3">DUF4157 domain-containing protein</fullName>
    </submittedName>
</protein>
<name>A0A7W3T5L0_9ACTN</name>
<evidence type="ECO:0000313" key="4">
    <source>
        <dbReference type="Proteomes" id="UP000530234"/>
    </source>
</evidence>
<dbReference type="RefSeq" id="WP_182665338.1">
    <property type="nucleotide sequence ID" value="NZ_VKHS01000453.1"/>
</dbReference>
<feature type="domain" description="eCIS core" evidence="2">
    <location>
        <begin position="32"/>
        <end position="83"/>
    </location>
</feature>
<gene>
    <name evidence="3" type="ORF">FOE67_17185</name>
</gene>
<dbReference type="InterPro" id="IPR025295">
    <property type="entry name" value="eCIS_core_dom"/>
</dbReference>
<reference evidence="4" key="1">
    <citation type="submission" date="2019-10" db="EMBL/GenBank/DDBJ databases">
        <title>Streptomyces sp. nov., a novel actinobacterium isolated from alkaline environment.</title>
        <authorList>
            <person name="Golinska P."/>
        </authorList>
    </citation>
    <scope>NUCLEOTIDE SEQUENCE [LARGE SCALE GENOMIC DNA]</scope>
    <source>
        <strain evidence="4">DSM 42108</strain>
    </source>
</reference>
<evidence type="ECO:0000256" key="1">
    <source>
        <dbReference type="SAM" id="MobiDB-lite"/>
    </source>
</evidence>
<feature type="region of interest" description="Disordered" evidence="1">
    <location>
        <begin position="1"/>
        <end position="54"/>
    </location>
</feature>
<feature type="compositionally biased region" description="Low complexity" evidence="1">
    <location>
        <begin position="1"/>
        <end position="14"/>
    </location>
</feature>
<organism evidence="3 4">
    <name type="scientific">Streptomyces calidiresistens</name>
    <dbReference type="NCBI Taxonomy" id="1485586"/>
    <lineage>
        <taxon>Bacteria</taxon>
        <taxon>Bacillati</taxon>
        <taxon>Actinomycetota</taxon>
        <taxon>Actinomycetes</taxon>
        <taxon>Kitasatosporales</taxon>
        <taxon>Streptomycetaceae</taxon>
        <taxon>Streptomyces</taxon>
    </lineage>
</organism>
<proteinExistence type="predicted"/>
<accession>A0A7W3T5L0</accession>
<evidence type="ECO:0000259" key="2">
    <source>
        <dbReference type="Pfam" id="PF13699"/>
    </source>
</evidence>
<evidence type="ECO:0000313" key="3">
    <source>
        <dbReference type="EMBL" id="MBB0231196.1"/>
    </source>
</evidence>
<comment type="caution">
    <text evidence="3">The sequence shown here is derived from an EMBL/GenBank/DDBJ whole genome shotgun (WGS) entry which is preliminary data.</text>
</comment>
<keyword evidence="4" id="KW-1185">Reference proteome</keyword>